<feature type="chain" id="PRO_5040737107" evidence="2">
    <location>
        <begin position="26"/>
        <end position="105"/>
    </location>
</feature>
<dbReference type="AlphaFoldDB" id="A0A9W8JV93"/>
<gene>
    <name evidence="3" type="ORF">NLJ89_g7991</name>
</gene>
<protein>
    <submittedName>
        <fullName evidence="3">Uncharacterized protein</fullName>
    </submittedName>
</protein>
<evidence type="ECO:0000256" key="2">
    <source>
        <dbReference type="SAM" id="SignalP"/>
    </source>
</evidence>
<sequence>MKFSIINATVLCFAALSIAAPLMNADDISDLVERNAAAKAAKKVQGGKPRPSLSVPQEGQEHRRHRRPLRGTPCTYDFSDVHLNGCFRSTSKLLKAAVKVQGGRK</sequence>
<evidence type="ECO:0000256" key="1">
    <source>
        <dbReference type="SAM" id="MobiDB-lite"/>
    </source>
</evidence>
<organism evidence="3 4">
    <name type="scientific">Agrocybe chaxingu</name>
    <dbReference type="NCBI Taxonomy" id="84603"/>
    <lineage>
        <taxon>Eukaryota</taxon>
        <taxon>Fungi</taxon>
        <taxon>Dikarya</taxon>
        <taxon>Basidiomycota</taxon>
        <taxon>Agaricomycotina</taxon>
        <taxon>Agaricomycetes</taxon>
        <taxon>Agaricomycetidae</taxon>
        <taxon>Agaricales</taxon>
        <taxon>Agaricineae</taxon>
        <taxon>Strophariaceae</taxon>
        <taxon>Agrocybe</taxon>
    </lineage>
</organism>
<reference evidence="3" key="1">
    <citation type="submission" date="2022-07" db="EMBL/GenBank/DDBJ databases">
        <title>Genome Sequence of Agrocybe chaxingu.</title>
        <authorList>
            <person name="Buettner E."/>
        </authorList>
    </citation>
    <scope>NUCLEOTIDE SEQUENCE</scope>
    <source>
        <strain evidence="3">MP-N11</strain>
    </source>
</reference>
<keyword evidence="4" id="KW-1185">Reference proteome</keyword>
<dbReference type="EMBL" id="JANKHO010001024">
    <property type="protein sequence ID" value="KAJ3504324.1"/>
    <property type="molecule type" value="Genomic_DNA"/>
</dbReference>
<accession>A0A9W8JV93</accession>
<evidence type="ECO:0000313" key="4">
    <source>
        <dbReference type="Proteomes" id="UP001148786"/>
    </source>
</evidence>
<dbReference type="Proteomes" id="UP001148786">
    <property type="component" value="Unassembled WGS sequence"/>
</dbReference>
<comment type="caution">
    <text evidence="3">The sequence shown here is derived from an EMBL/GenBank/DDBJ whole genome shotgun (WGS) entry which is preliminary data.</text>
</comment>
<proteinExistence type="predicted"/>
<feature type="region of interest" description="Disordered" evidence="1">
    <location>
        <begin position="40"/>
        <end position="72"/>
    </location>
</feature>
<name>A0A9W8JV93_9AGAR</name>
<feature type="signal peptide" evidence="2">
    <location>
        <begin position="1"/>
        <end position="25"/>
    </location>
</feature>
<evidence type="ECO:0000313" key="3">
    <source>
        <dbReference type="EMBL" id="KAJ3504324.1"/>
    </source>
</evidence>
<keyword evidence="2" id="KW-0732">Signal</keyword>